<comment type="caution">
    <text evidence="5">The sequence shown here is derived from an EMBL/GenBank/DDBJ whole genome shotgun (WGS) entry which is preliminary data.</text>
</comment>
<keyword evidence="6" id="KW-1185">Reference proteome</keyword>
<dbReference type="GO" id="GO:0006950">
    <property type="term" value="P:response to stress"/>
    <property type="evidence" value="ECO:0007669"/>
    <property type="project" value="TreeGrafter"/>
</dbReference>
<dbReference type="SMART" id="SM00347">
    <property type="entry name" value="HTH_MARR"/>
    <property type="match status" value="1"/>
</dbReference>
<dbReference type="SUPFAM" id="SSF46785">
    <property type="entry name" value="Winged helix' DNA-binding domain"/>
    <property type="match status" value="1"/>
</dbReference>
<accession>A0A2V5LQX3</accession>
<proteinExistence type="predicted"/>
<dbReference type="Pfam" id="PF01047">
    <property type="entry name" value="MarR"/>
    <property type="match status" value="1"/>
</dbReference>
<dbReference type="EMBL" id="QJVD01000030">
    <property type="protein sequence ID" value="PYI65107.1"/>
    <property type="molecule type" value="Genomic_DNA"/>
</dbReference>
<sequence length="162" mass="17561">MDCAGDPFALPPSAGAIDTGLREAITDVEQQFVIMVVRARKSIRARAAAIHPELQPMGFKVLTILAQSGPLQQGALAHEVDADKAVMSRTIKALEALGLITRTADPSDGRAHLVAMTTAARTRFDATRSEARQVLFDRLSTWDAGEVRRLANLLDRLNESND</sequence>
<evidence type="ECO:0000259" key="4">
    <source>
        <dbReference type="PROSITE" id="PS50995"/>
    </source>
</evidence>
<dbReference type="InterPro" id="IPR039422">
    <property type="entry name" value="MarR/SlyA-like"/>
</dbReference>
<dbReference type="PANTHER" id="PTHR33164">
    <property type="entry name" value="TRANSCRIPTIONAL REGULATOR, MARR FAMILY"/>
    <property type="match status" value="1"/>
</dbReference>
<protein>
    <submittedName>
        <fullName evidence="5">MarR family transcriptional regulator</fullName>
    </submittedName>
</protein>
<feature type="domain" description="HTH marR-type" evidence="4">
    <location>
        <begin position="29"/>
        <end position="159"/>
    </location>
</feature>
<dbReference type="Proteomes" id="UP000247832">
    <property type="component" value="Unassembled WGS sequence"/>
</dbReference>
<dbReference type="GO" id="GO:0003677">
    <property type="term" value="F:DNA binding"/>
    <property type="evidence" value="ECO:0007669"/>
    <property type="project" value="UniProtKB-KW"/>
</dbReference>
<dbReference type="GO" id="GO:0003700">
    <property type="term" value="F:DNA-binding transcription factor activity"/>
    <property type="evidence" value="ECO:0007669"/>
    <property type="project" value="InterPro"/>
</dbReference>
<keyword evidence="3" id="KW-0804">Transcription</keyword>
<dbReference type="PROSITE" id="PS01117">
    <property type="entry name" value="HTH_MARR_1"/>
    <property type="match status" value="1"/>
</dbReference>
<dbReference type="Gene3D" id="1.10.10.10">
    <property type="entry name" value="Winged helix-like DNA-binding domain superfamily/Winged helix DNA-binding domain"/>
    <property type="match status" value="1"/>
</dbReference>
<evidence type="ECO:0000256" key="2">
    <source>
        <dbReference type="ARBA" id="ARBA00023125"/>
    </source>
</evidence>
<evidence type="ECO:0000313" key="5">
    <source>
        <dbReference type="EMBL" id="PYI65107.1"/>
    </source>
</evidence>
<name>A0A2V5LQX3_9MICC</name>
<dbReference type="InterPro" id="IPR036388">
    <property type="entry name" value="WH-like_DNA-bd_sf"/>
</dbReference>
<dbReference type="InterPro" id="IPR000835">
    <property type="entry name" value="HTH_MarR-typ"/>
</dbReference>
<evidence type="ECO:0000313" key="6">
    <source>
        <dbReference type="Proteomes" id="UP000247832"/>
    </source>
</evidence>
<organism evidence="5 6">
    <name type="scientific">Arthrobacter livingstonensis</name>
    <dbReference type="NCBI Taxonomy" id="670078"/>
    <lineage>
        <taxon>Bacteria</taxon>
        <taxon>Bacillati</taxon>
        <taxon>Actinomycetota</taxon>
        <taxon>Actinomycetes</taxon>
        <taxon>Micrococcales</taxon>
        <taxon>Micrococcaceae</taxon>
        <taxon>Arthrobacter</taxon>
    </lineage>
</organism>
<evidence type="ECO:0000256" key="3">
    <source>
        <dbReference type="ARBA" id="ARBA00023163"/>
    </source>
</evidence>
<dbReference type="InterPro" id="IPR023187">
    <property type="entry name" value="Tscrpt_reg_MarR-type_CS"/>
</dbReference>
<dbReference type="InterPro" id="IPR036390">
    <property type="entry name" value="WH_DNA-bd_sf"/>
</dbReference>
<gene>
    <name evidence="5" type="ORF">CVV68_19465</name>
</gene>
<keyword evidence="1" id="KW-0805">Transcription regulation</keyword>
<keyword evidence="2" id="KW-0238">DNA-binding</keyword>
<evidence type="ECO:0000256" key="1">
    <source>
        <dbReference type="ARBA" id="ARBA00023015"/>
    </source>
</evidence>
<dbReference type="PROSITE" id="PS50995">
    <property type="entry name" value="HTH_MARR_2"/>
    <property type="match status" value="1"/>
</dbReference>
<dbReference type="AlphaFoldDB" id="A0A2V5LQX3"/>
<reference evidence="5 6" key="1">
    <citation type="submission" date="2018-05" db="EMBL/GenBank/DDBJ databases">
        <title>Genetic diversity of glacier-inhabiting Cryobacterium bacteria in China and description of Cryobacterium mengkeensis sp. nov. and Arthrobacter glacialis sp. nov.</title>
        <authorList>
            <person name="Liu Q."/>
            <person name="Xin Y.-H."/>
        </authorList>
    </citation>
    <scope>NUCLEOTIDE SEQUENCE [LARGE SCALE GENOMIC DNA]</scope>
    <source>
        <strain evidence="5 6">LI2</strain>
    </source>
</reference>
<dbReference type="PANTHER" id="PTHR33164:SF57">
    <property type="entry name" value="MARR-FAMILY TRANSCRIPTIONAL REGULATOR"/>
    <property type="match status" value="1"/>
</dbReference>